<reference evidence="3" key="2">
    <citation type="submission" date="2020-09" db="EMBL/GenBank/DDBJ databases">
        <authorList>
            <person name="Sun Q."/>
            <person name="Zhou Y."/>
        </authorList>
    </citation>
    <scope>NUCLEOTIDE SEQUENCE</scope>
    <source>
        <strain evidence="3">CGMCC 1.15725</strain>
    </source>
</reference>
<dbReference type="EMBL" id="BMJQ01000001">
    <property type="protein sequence ID" value="GGF00252.1"/>
    <property type="molecule type" value="Genomic_DNA"/>
</dbReference>
<dbReference type="GO" id="GO:0016887">
    <property type="term" value="F:ATP hydrolysis activity"/>
    <property type="evidence" value="ECO:0007669"/>
    <property type="project" value="InterPro"/>
</dbReference>
<sequence length="485" mass="52712">MTVKPDVEELDSVDLLSLWRTRPIAKLGEELVGRLGAALIAFGRTANPELEPVLLRAQVRDAFAWIELGEILRSTAWWDDCAGTRTASSFDAHCSCLLVAAANGSEWASAMLVLRLARHELGADDPIRRIELLKALANRFSLPTVRPLAALDYLGVRDHIESELRERGVRPKVAPSEPAARTEAANPTGPSVAVLLEAPEPTTDREMKTIVDRYGVLTRPVALRQGPDPDALADGLLEAFPWATGAIDDVRVELHLAHRMAGPIFRLPPILLVGDPGVGKSTFLRRLSQYSGIPSATILGAGVTDNRLLAGTAKGWSSATPSFPLAAIRRHMLANPIIVVEDVDRAGGSGRNGRIQDTLVSMLDPSTASAWLDECLQVPADLTHISWFLTANRLDRVDPAVRARCRIIHFPRPRPEDFEVLLAGMLDDLANEYETAVNVLPELPGEVVDEMRSAFQTGRLQARQLAGLVRRAVALEAAAERAAPH</sequence>
<evidence type="ECO:0000259" key="2">
    <source>
        <dbReference type="SMART" id="SM00382"/>
    </source>
</evidence>
<feature type="domain" description="AAA+ ATPase" evidence="2">
    <location>
        <begin position="266"/>
        <end position="414"/>
    </location>
</feature>
<dbReference type="GO" id="GO:0004252">
    <property type="term" value="F:serine-type endopeptidase activity"/>
    <property type="evidence" value="ECO:0007669"/>
    <property type="project" value="InterPro"/>
</dbReference>
<dbReference type="PANTHER" id="PTHR10046">
    <property type="entry name" value="ATP DEPENDENT LON PROTEASE FAMILY MEMBER"/>
    <property type="match status" value="1"/>
</dbReference>
<feature type="region of interest" description="Disordered" evidence="1">
    <location>
        <begin position="165"/>
        <end position="199"/>
    </location>
</feature>
<dbReference type="GO" id="GO:0005524">
    <property type="term" value="F:ATP binding"/>
    <property type="evidence" value="ECO:0007669"/>
    <property type="project" value="InterPro"/>
</dbReference>
<name>A0A8J2YNP2_9PROT</name>
<organism evidence="3 4">
    <name type="scientific">Aliidongia dinghuensis</name>
    <dbReference type="NCBI Taxonomy" id="1867774"/>
    <lineage>
        <taxon>Bacteria</taxon>
        <taxon>Pseudomonadati</taxon>
        <taxon>Pseudomonadota</taxon>
        <taxon>Alphaproteobacteria</taxon>
        <taxon>Rhodospirillales</taxon>
        <taxon>Dongiaceae</taxon>
        <taxon>Aliidongia</taxon>
    </lineage>
</organism>
<dbReference type="InterPro" id="IPR003959">
    <property type="entry name" value="ATPase_AAA_core"/>
</dbReference>
<dbReference type="GO" id="GO:0030163">
    <property type="term" value="P:protein catabolic process"/>
    <property type="evidence" value="ECO:0007669"/>
    <property type="project" value="InterPro"/>
</dbReference>
<dbReference type="GO" id="GO:0004176">
    <property type="term" value="F:ATP-dependent peptidase activity"/>
    <property type="evidence" value="ECO:0007669"/>
    <property type="project" value="InterPro"/>
</dbReference>
<dbReference type="Gene3D" id="3.40.50.300">
    <property type="entry name" value="P-loop containing nucleotide triphosphate hydrolases"/>
    <property type="match status" value="1"/>
</dbReference>
<accession>A0A8J2YNP2</accession>
<dbReference type="InterPro" id="IPR027417">
    <property type="entry name" value="P-loop_NTPase"/>
</dbReference>
<dbReference type="Pfam" id="PF00004">
    <property type="entry name" value="AAA"/>
    <property type="match status" value="1"/>
</dbReference>
<comment type="caution">
    <text evidence="3">The sequence shown here is derived from an EMBL/GenBank/DDBJ whole genome shotgun (WGS) entry which is preliminary data.</text>
</comment>
<dbReference type="RefSeq" id="WP_189041568.1">
    <property type="nucleotide sequence ID" value="NZ_BMJQ01000001.1"/>
</dbReference>
<dbReference type="SUPFAM" id="SSF52540">
    <property type="entry name" value="P-loop containing nucleoside triphosphate hydrolases"/>
    <property type="match status" value="1"/>
</dbReference>
<proteinExistence type="predicted"/>
<gene>
    <name evidence="3" type="ORF">GCM10011611_02330</name>
</gene>
<keyword evidence="4" id="KW-1185">Reference proteome</keyword>
<protein>
    <recommendedName>
        <fullName evidence="2">AAA+ ATPase domain-containing protein</fullName>
    </recommendedName>
</protein>
<dbReference type="InterPro" id="IPR003593">
    <property type="entry name" value="AAA+_ATPase"/>
</dbReference>
<evidence type="ECO:0000256" key="1">
    <source>
        <dbReference type="SAM" id="MobiDB-lite"/>
    </source>
</evidence>
<dbReference type="AlphaFoldDB" id="A0A8J2YNP2"/>
<dbReference type="SMART" id="SM00382">
    <property type="entry name" value="AAA"/>
    <property type="match status" value="1"/>
</dbReference>
<evidence type="ECO:0000313" key="4">
    <source>
        <dbReference type="Proteomes" id="UP000646365"/>
    </source>
</evidence>
<evidence type="ECO:0000313" key="3">
    <source>
        <dbReference type="EMBL" id="GGF00252.1"/>
    </source>
</evidence>
<dbReference type="InterPro" id="IPR027065">
    <property type="entry name" value="Lon_Prtase"/>
</dbReference>
<dbReference type="Proteomes" id="UP000646365">
    <property type="component" value="Unassembled WGS sequence"/>
</dbReference>
<reference evidence="3" key="1">
    <citation type="journal article" date="2014" name="Int. J. Syst. Evol. Microbiol.">
        <title>Complete genome sequence of Corynebacterium casei LMG S-19264T (=DSM 44701T), isolated from a smear-ripened cheese.</title>
        <authorList>
            <consortium name="US DOE Joint Genome Institute (JGI-PGF)"/>
            <person name="Walter F."/>
            <person name="Albersmeier A."/>
            <person name="Kalinowski J."/>
            <person name="Ruckert C."/>
        </authorList>
    </citation>
    <scope>NUCLEOTIDE SEQUENCE</scope>
    <source>
        <strain evidence="3">CGMCC 1.15725</strain>
    </source>
</reference>